<reference evidence="3 4" key="1">
    <citation type="journal article" date="2022" name="Allergy">
        <title>Genome assembly and annotation of Periplaneta americana reveal a comprehensive cockroach allergen profile.</title>
        <authorList>
            <person name="Wang L."/>
            <person name="Xiong Q."/>
            <person name="Saelim N."/>
            <person name="Wang L."/>
            <person name="Nong W."/>
            <person name="Wan A.T."/>
            <person name="Shi M."/>
            <person name="Liu X."/>
            <person name="Cao Q."/>
            <person name="Hui J.H.L."/>
            <person name="Sookrung N."/>
            <person name="Leung T.F."/>
            <person name="Tungtrongchitr A."/>
            <person name="Tsui S.K.W."/>
        </authorList>
    </citation>
    <scope>NUCLEOTIDE SEQUENCE [LARGE SCALE GENOMIC DNA]</scope>
    <source>
        <strain evidence="3">PWHHKU_190912</strain>
    </source>
</reference>
<feature type="domain" description="Amidase" evidence="2">
    <location>
        <begin position="222"/>
        <end position="259"/>
    </location>
</feature>
<feature type="region of interest" description="Disordered" evidence="1">
    <location>
        <begin position="134"/>
        <end position="161"/>
    </location>
</feature>
<feature type="domain" description="Amidase" evidence="2">
    <location>
        <begin position="10"/>
        <end position="151"/>
    </location>
</feature>
<gene>
    <name evidence="3" type="ORF">ANN_17000</name>
</gene>
<sequence>MYALQVKSEDVVQAYIDRINEVNPLLNCVMDNRFEAAILDARFVDRVVQSGSRTVQQMATETPFLGVPMSVKESIAVKGMKNSSGQQRLDGKRAQEDAETVRLMRAAGAIPLVVTSTPELCMMIETYNKIIGTSNNPHDLRRTPGGSSGGEEETTTFGGTELNHLHDNARNHMAAAVKGLLHRWEWKVLEHPPYSPDMSPYDYDLFTRMKEPLIALVVSLQASLLSSAGSVIGLGSDIGGSLRIPAAFTGIFAHKPTPGEKI</sequence>
<accession>A0ABQ8SS86</accession>
<name>A0ABQ8SS86_PERAM</name>
<organism evidence="3 4">
    <name type="scientific">Periplaneta americana</name>
    <name type="common">American cockroach</name>
    <name type="synonym">Blatta americana</name>
    <dbReference type="NCBI Taxonomy" id="6978"/>
    <lineage>
        <taxon>Eukaryota</taxon>
        <taxon>Metazoa</taxon>
        <taxon>Ecdysozoa</taxon>
        <taxon>Arthropoda</taxon>
        <taxon>Hexapoda</taxon>
        <taxon>Insecta</taxon>
        <taxon>Pterygota</taxon>
        <taxon>Neoptera</taxon>
        <taxon>Polyneoptera</taxon>
        <taxon>Dictyoptera</taxon>
        <taxon>Blattodea</taxon>
        <taxon>Blattoidea</taxon>
        <taxon>Blattidae</taxon>
        <taxon>Blattinae</taxon>
        <taxon>Periplaneta</taxon>
    </lineage>
</organism>
<dbReference type="InterPro" id="IPR036928">
    <property type="entry name" value="AS_sf"/>
</dbReference>
<dbReference type="InterPro" id="IPR036397">
    <property type="entry name" value="RNaseH_sf"/>
</dbReference>
<dbReference type="PANTHER" id="PTHR43372">
    <property type="entry name" value="FATTY-ACID AMIDE HYDROLASE"/>
    <property type="match status" value="1"/>
</dbReference>
<keyword evidence="4" id="KW-1185">Reference proteome</keyword>
<dbReference type="Gene3D" id="3.90.1300.10">
    <property type="entry name" value="Amidase signature (AS) domain"/>
    <property type="match status" value="2"/>
</dbReference>
<dbReference type="EMBL" id="JAJSOF020000021">
    <property type="protein sequence ID" value="KAJ4436868.1"/>
    <property type="molecule type" value="Genomic_DNA"/>
</dbReference>
<comment type="caution">
    <text evidence="3">The sequence shown here is derived from an EMBL/GenBank/DDBJ whole genome shotgun (WGS) entry which is preliminary data.</text>
</comment>
<dbReference type="Pfam" id="PF01425">
    <property type="entry name" value="Amidase"/>
    <property type="match status" value="2"/>
</dbReference>
<dbReference type="SUPFAM" id="SSF75304">
    <property type="entry name" value="Amidase signature (AS) enzymes"/>
    <property type="match status" value="2"/>
</dbReference>
<protein>
    <recommendedName>
        <fullName evidence="2">Amidase domain-containing protein</fullName>
    </recommendedName>
</protein>
<dbReference type="InterPro" id="IPR052739">
    <property type="entry name" value="FAAH2"/>
</dbReference>
<evidence type="ECO:0000259" key="2">
    <source>
        <dbReference type="Pfam" id="PF01425"/>
    </source>
</evidence>
<dbReference type="Gene3D" id="3.30.420.10">
    <property type="entry name" value="Ribonuclease H-like superfamily/Ribonuclease H"/>
    <property type="match status" value="1"/>
</dbReference>
<dbReference type="PANTHER" id="PTHR43372:SF4">
    <property type="entry name" value="FATTY-ACID AMIDE HYDROLASE 2"/>
    <property type="match status" value="1"/>
</dbReference>
<evidence type="ECO:0000313" key="3">
    <source>
        <dbReference type="EMBL" id="KAJ4436868.1"/>
    </source>
</evidence>
<evidence type="ECO:0000256" key="1">
    <source>
        <dbReference type="SAM" id="MobiDB-lite"/>
    </source>
</evidence>
<evidence type="ECO:0000313" key="4">
    <source>
        <dbReference type="Proteomes" id="UP001148838"/>
    </source>
</evidence>
<dbReference type="Proteomes" id="UP001148838">
    <property type="component" value="Unassembled WGS sequence"/>
</dbReference>
<dbReference type="InterPro" id="IPR023631">
    <property type="entry name" value="Amidase_dom"/>
</dbReference>
<proteinExistence type="predicted"/>